<gene>
    <name evidence="1" type="ORF">OK18_07940</name>
</gene>
<sequence length="114" mass="13205">MKSLFVAIFFLILDNFCCQSVKYLQNVIIPSHEGMLIRAPKSAAHMQIKNLSFEKVVLNSPLKVPDYILSKSEFSYVLPKKGYIYFYNYSASDITIQLDIESKKQFIIEKLKTK</sequence>
<reference evidence="1 2" key="1">
    <citation type="submission" date="2014-11" db="EMBL/GenBank/DDBJ databases">
        <authorList>
            <person name="Park G.-S."/>
            <person name="Hong S.-J."/>
            <person name="Jung B.K."/>
            <person name="Khan A.R."/>
            <person name="Kwak Y."/>
            <person name="Shin J.-H."/>
        </authorList>
    </citation>
    <scope>NUCLEOTIDE SEQUENCE [LARGE SCALE GENOMIC DNA]</scope>
    <source>
        <strain evidence="1 2">DSM 27622</strain>
    </source>
</reference>
<dbReference type="EMBL" id="CP009928">
    <property type="protein sequence ID" value="AKK72566.1"/>
    <property type="molecule type" value="Genomic_DNA"/>
</dbReference>
<dbReference type="AlphaFoldDB" id="A0A0G3M092"/>
<dbReference type="KEGG" id="cgn:OK18_07940"/>
<name>A0A0G3M092_CHRGL</name>
<accession>A0A0G3M092</accession>
<dbReference type="OrthoDB" id="1259196at2"/>
<dbReference type="Proteomes" id="UP000035213">
    <property type="component" value="Chromosome"/>
</dbReference>
<protein>
    <submittedName>
        <fullName evidence="1">Uncharacterized protein</fullName>
    </submittedName>
</protein>
<evidence type="ECO:0000313" key="2">
    <source>
        <dbReference type="Proteomes" id="UP000035213"/>
    </source>
</evidence>
<evidence type="ECO:0000313" key="1">
    <source>
        <dbReference type="EMBL" id="AKK72566.1"/>
    </source>
</evidence>
<organism evidence="1 2">
    <name type="scientific">Chryseobacterium gallinarum</name>
    <dbReference type="NCBI Taxonomy" id="1324352"/>
    <lineage>
        <taxon>Bacteria</taxon>
        <taxon>Pseudomonadati</taxon>
        <taxon>Bacteroidota</taxon>
        <taxon>Flavobacteriia</taxon>
        <taxon>Flavobacteriales</taxon>
        <taxon>Weeksellaceae</taxon>
        <taxon>Chryseobacterium group</taxon>
        <taxon>Chryseobacterium</taxon>
    </lineage>
</organism>
<dbReference type="STRING" id="1324352.OK18_07940"/>
<dbReference type="PATRIC" id="fig|1324352.5.peg.1665"/>
<dbReference type="RefSeq" id="WP_053327660.1">
    <property type="nucleotide sequence ID" value="NZ_CP009928.1"/>
</dbReference>
<proteinExistence type="predicted"/>